<dbReference type="InterPro" id="IPR055359">
    <property type="entry name" value="Nip7_N_euk"/>
</dbReference>
<evidence type="ECO:0000259" key="1">
    <source>
        <dbReference type="Pfam" id="PF17833"/>
    </source>
</evidence>
<dbReference type="SUPFAM" id="SSF88802">
    <property type="entry name" value="Pre-PUA domain"/>
    <property type="match status" value="1"/>
</dbReference>
<dbReference type="AlphaFoldDB" id="A0AAV0L9H8"/>
<keyword evidence="3" id="KW-1185">Reference proteome</keyword>
<dbReference type="Proteomes" id="UP001154282">
    <property type="component" value="Unassembled WGS sequence"/>
</dbReference>
<proteinExistence type="predicted"/>
<dbReference type="InterPro" id="IPR040598">
    <property type="entry name" value="NIP7_N"/>
</dbReference>
<accession>A0AAV0L9H8</accession>
<organism evidence="2 3">
    <name type="scientific">Linum tenue</name>
    <dbReference type="NCBI Taxonomy" id="586396"/>
    <lineage>
        <taxon>Eukaryota</taxon>
        <taxon>Viridiplantae</taxon>
        <taxon>Streptophyta</taxon>
        <taxon>Embryophyta</taxon>
        <taxon>Tracheophyta</taxon>
        <taxon>Spermatophyta</taxon>
        <taxon>Magnoliopsida</taxon>
        <taxon>eudicotyledons</taxon>
        <taxon>Gunneridae</taxon>
        <taxon>Pentapetalae</taxon>
        <taxon>rosids</taxon>
        <taxon>fabids</taxon>
        <taxon>Malpighiales</taxon>
        <taxon>Linaceae</taxon>
        <taxon>Linum</taxon>
    </lineage>
</organism>
<reference evidence="2" key="1">
    <citation type="submission" date="2022-08" db="EMBL/GenBank/DDBJ databases">
        <authorList>
            <person name="Gutierrez-Valencia J."/>
        </authorList>
    </citation>
    <scope>NUCLEOTIDE SEQUENCE</scope>
</reference>
<comment type="caution">
    <text evidence="2">The sequence shown here is derived from an EMBL/GenBank/DDBJ whole genome shotgun (WGS) entry which is preliminary data.</text>
</comment>
<feature type="domain" description="60S ribosome subunit biogenesis protein NIP7 pre-PUA" evidence="1">
    <location>
        <begin position="1"/>
        <end position="66"/>
    </location>
</feature>
<dbReference type="Gene3D" id="3.10.450.220">
    <property type="match status" value="1"/>
</dbReference>
<evidence type="ECO:0000313" key="3">
    <source>
        <dbReference type="Proteomes" id="UP001154282"/>
    </source>
</evidence>
<dbReference type="EMBL" id="CAMGYJ010000006">
    <property type="protein sequence ID" value="CAI0430861.1"/>
    <property type="molecule type" value="Genomic_DNA"/>
</dbReference>
<dbReference type="Pfam" id="PF17833">
    <property type="entry name" value="pre-PUA_NIP7"/>
    <property type="match status" value="1"/>
</dbReference>
<evidence type="ECO:0000313" key="2">
    <source>
        <dbReference type="EMBL" id="CAI0430861.1"/>
    </source>
</evidence>
<sequence length="67" mass="7742">MRPLDEAETTVVFEKLLKFTGNNLKNIVKSPAHEGPYPNPGRYCFRLEKNRVYYVSEALVKRATNIN</sequence>
<gene>
    <name evidence="2" type="ORF">LITE_LOCUS22797</name>
</gene>
<protein>
    <recommendedName>
        <fullName evidence="1">60S ribosome subunit biogenesis protein NIP7 pre-PUA domain-containing protein</fullName>
    </recommendedName>
</protein>
<name>A0AAV0L9H8_9ROSI</name>
<dbReference type="CDD" id="cd21146">
    <property type="entry name" value="Nip7_N_euk"/>
    <property type="match status" value="1"/>
</dbReference>